<dbReference type="CDD" id="cd00685">
    <property type="entry name" value="Trans_IPPS_HT"/>
    <property type="match status" value="1"/>
</dbReference>
<keyword evidence="4" id="KW-0479">Metal-binding</keyword>
<dbReference type="GO" id="GO:0016114">
    <property type="term" value="P:terpenoid biosynthetic process"/>
    <property type="evidence" value="ECO:0007669"/>
    <property type="project" value="UniProtKB-ARBA"/>
</dbReference>
<comment type="similarity">
    <text evidence="2 7">Belongs to the FPP/GGPP synthase family.</text>
</comment>
<dbReference type="NCBIfam" id="NF045485">
    <property type="entry name" value="FPPsyn"/>
    <property type="match status" value="1"/>
</dbReference>
<dbReference type="Proteomes" id="UP000885750">
    <property type="component" value="Unassembled WGS sequence"/>
</dbReference>
<dbReference type="Gene3D" id="1.10.600.10">
    <property type="entry name" value="Farnesyl Diphosphate Synthase"/>
    <property type="match status" value="1"/>
</dbReference>
<comment type="cofactor">
    <cofactor evidence="1">
        <name>Mg(2+)</name>
        <dbReference type="ChEBI" id="CHEBI:18420"/>
    </cofactor>
</comment>
<dbReference type="PROSITE" id="PS00444">
    <property type="entry name" value="POLYPRENYL_SYNTHASE_2"/>
    <property type="match status" value="1"/>
</dbReference>
<dbReference type="InterPro" id="IPR033749">
    <property type="entry name" value="Polyprenyl_synt_CS"/>
</dbReference>
<name>A0A7V2WUS4_LEUMU</name>
<dbReference type="GO" id="GO:0004659">
    <property type="term" value="F:prenyltransferase activity"/>
    <property type="evidence" value="ECO:0007669"/>
    <property type="project" value="InterPro"/>
</dbReference>
<dbReference type="EMBL" id="DRMS01000181">
    <property type="protein sequence ID" value="HFC92074.1"/>
    <property type="molecule type" value="Genomic_DNA"/>
</dbReference>
<evidence type="ECO:0000256" key="7">
    <source>
        <dbReference type="RuleBase" id="RU004466"/>
    </source>
</evidence>
<evidence type="ECO:0000256" key="6">
    <source>
        <dbReference type="ARBA" id="ARBA00023229"/>
    </source>
</evidence>
<proteinExistence type="inferred from homology"/>
<dbReference type="AlphaFoldDB" id="A0A7V2WUS4"/>
<dbReference type="SFLD" id="SFLDG01017">
    <property type="entry name" value="Polyprenyl_Transferase_Like"/>
    <property type="match status" value="1"/>
</dbReference>
<dbReference type="PANTHER" id="PTHR43281">
    <property type="entry name" value="FARNESYL DIPHOSPHATE SYNTHASE"/>
    <property type="match status" value="1"/>
</dbReference>
<sequence length="295" mass="31963">MSVAEKIAQYQQRIEKVLNKKLPDATIEPSLLHQAMRYSVLNGGKRIRPLLVYAAGECFQTNKTLLDAPAAAIELLHAYSLVHDDLPSMDDDDLRRGKATAHKAFDESTAILSGDALQTLAFDVLSSPLHNLSSKNQLKIINILSQTAGSLGMVGGQVIDLSSTGKNLSEQQLENMHLHKTGALIRASVMMGATCSEKLTVKLQTALEKYAICIGLAFQVRDDILDIESDTATLGKQQGADIAANKATYPAILGMTAAKEKMLDLYASSYKALSCFGAEADLLRNIADFIVKRVQ</sequence>
<dbReference type="InterPro" id="IPR053378">
    <property type="entry name" value="Prenyl_diphosphate_synthase"/>
</dbReference>
<evidence type="ECO:0000256" key="1">
    <source>
        <dbReference type="ARBA" id="ARBA00001946"/>
    </source>
</evidence>
<reference evidence="8" key="1">
    <citation type="journal article" date="2020" name="mSystems">
        <title>Genome- and Community-Level Interaction Insights into Carbon Utilization and Element Cycling Functions of Hydrothermarchaeota in Hydrothermal Sediment.</title>
        <authorList>
            <person name="Zhou Z."/>
            <person name="Liu Y."/>
            <person name="Xu W."/>
            <person name="Pan J."/>
            <person name="Luo Z.H."/>
            <person name="Li M."/>
        </authorList>
    </citation>
    <scope>NUCLEOTIDE SEQUENCE [LARGE SCALE GENOMIC DNA]</scope>
    <source>
        <strain evidence="8">HyVt-493</strain>
    </source>
</reference>
<gene>
    <name evidence="8" type="ORF">ENJ51_04605</name>
</gene>
<dbReference type="InterPro" id="IPR000092">
    <property type="entry name" value="Polyprenyl_synt"/>
</dbReference>
<dbReference type="GO" id="GO:0046872">
    <property type="term" value="F:metal ion binding"/>
    <property type="evidence" value="ECO:0007669"/>
    <property type="project" value="UniProtKB-KW"/>
</dbReference>
<comment type="caution">
    <text evidence="8">The sequence shown here is derived from an EMBL/GenBank/DDBJ whole genome shotgun (WGS) entry which is preliminary data.</text>
</comment>
<dbReference type="InterPro" id="IPR008949">
    <property type="entry name" value="Isoprenoid_synthase_dom_sf"/>
</dbReference>
<evidence type="ECO:0000256" key="5">
    <source>
        <dbReference type="ARBA" id="ARBA00022842"/>
    </source>
</evidence>
<dbReference type="SUPFAM" id="SSF48576">
    <property type="entry name" value="Terpenoid synthases"/>
    <property type="match status" value="1"/>
</dbReference>
<dbReference type="FunFam" id="1.10.600.10:FF:000001">
    <property type="entry name" value="Geranylgeranyl diphosphate synthase"/>
    <property type="match status" value="1"/>
</dbReference>
<organism evidence="8">
    <name type="scientific">Leucothrix mucor</name>
    <dbReference type="NCBI Taxonomy" id="45248"/>
    <lineage>
        <taxon>Bacteria</taxon>
        <taxon>Pseudomonadati</taxon>
        <taxon>Pseudomonadota</taxon>
        <taxon>Gammaproteobacteria</taxon>
        <taxon>Thiotrichales</taxon>
        <taxon>Thiotrichaceae</taxon>
        <taxon>Leucothrix</taxon>
    </lineage>
</organism>
<protein>
    <submittedName>
        <fullName evidence="8">Geranyl transferase</fullName>
    </submittedName>
</protein>
<evidence type="ECO:0000256" key="4">
    <source>
        <dbReference type="ARBA" id="ARBA00022723"/>
    </source>
</evidence>
<evidence type="ECO:0000256" key="3">
    <source>
        <dbReference type="ARBA" id="ARBA00022679"/>
    </source>
</evidence>
<evidence type="ECO:0000313" key="8">
    <source>
        <dbReference type="EMBL" id="HFC92074.1"/>
    </source>
</evidence>
<keyword evidence="5" id="KW-0460">Magnesium</keyword>
<dbReference type="PROSITE" id="PS00723">
    <property type="entry name" value="POLYPRENYL_SYNTHASE_1"/>
    <property type="match status" value="1"/>
</dbReference>
<keyword evidence="3 7" id="KW-0808">Transferase</keyword>
<accession>A0A7V2WUS4</accession>
<dbReference type="Pfam" id="PF00348">
    <property type="entry name" value="polyprenyl_synt"/>
    <property type="match status" value="1"/>
</dbReference>
<keyword evidence="6" id="KW-0414">Isoprene biosynthesis</keyword>
<dbReference type="GO" id="GO:0008654">
    <property type="term" value="P:phospholipid biosynthetic process"/>
    <property type="evidence" value="ECO:0007669"/>
    <property type="project" value="UniProtKB-ARBA"/>
</dbReference>
<dbReference type="GO" id="GO:0005737">
    <property type="term" value="C:cytoplasm"/>
    <property type="evidence" value="ECO:0007669"/>
    <property type="project" value="UniProtKB-ARBA"/>
</dbReference>
<dbReference type="SFLD" id="SFLDS00005">
    <property type="entry name" value="Isoprenoid_Synthase_Type_I"/>
    <property type="match status" value="1"/>
</dbReference>
<evidence type="ECO:0000256" key="2">
    <source>
        <dbReference type="ARBA" id="ARBA00006706"/>
    </source>
</evidence>
<dbReference type="PANTHER" id="PTHR43281:SF1">
    <property type="entry name" value="FARNESYL DIPHOSPHATE SYNTHASE"/>
    <property type="match status" value="1"/>
</dbReference>